<sequence>MDSIILWILSSLMPSMVVPSAPAVILPVFAYMFLYASQ</sequence>
<comment type="caution">
    <text evidence="1">The sequence shown here is derived from an EMBL/GenBank/DDBJ whole genome shotgun (WGS) entry which is preliminary data.</text>
</comment>
<protein>
    <submittedName>
        <fullName evidence="1">Uncharacterized protein</fullName>
    </submittedName>
</protein>
<name>J9H248_9ZZZZ</name>
<proteinExistence type="predicted"/>
<gene>
    <name evidence="1" type="ORF">EVA_04343</name>
</gene>
<dbReference type="AlphaFoldDB" id="J9H248"/>
<reference evidence="1" key="1">
    <citation type="journal article" date="2012" name="PLoS ONE">
        <title>Gene sets for utilization of primary and secondary nutrition supplies in the distal gut of endangered iberian lynx.</title>
        <authorList>
            <person name="Alcaide M."/>
            <person name="Messina E."/>
            <person name="Richter M."/>
            <person name="Bargiela R."/>
            <person name="Peplies J."/>
            <person name="Huws S.A."/>
            <person name="Newbold C.J."/>
            <person name="Golyshin P.N."/>
            <person name="Simon M.A."/>
            <person name="Lopez G."/>
            <person name="Yakimov M.M."/>
            <person name="Ferrer M."/>
        </authorList>
    </citation>
    <scope>NUCLEOTIDE SEQUENCE</scope>
</reference>
<dbReference type="EMBL" id="AMCI01000859">
    <property type="protein sequence ID" value="EJX07550.1"/>
    <property type="molecule type" value="Genomic_DNA"/>
</dbReference>
<accession>J9H248</accession>
<organism evidence="1">
    <name type="scientific">gut metagenome</name>
    <dbReference type="NCBI Taxonomy" id="749906"/>
    <lineage>
        <taxon>unclassified sequences</taxon>
        <taxon>metagenomes</taxon>
        <taxon>organismal metagenomes</taxon>
    </lineage>
</organism>
<evidence type="ECO:0000313" key="1">
    <source>
        <dbReference type="EMBL" id="EJX07550.1"/>
    </source>
</evidence>